<comment type="caution">
    <text evidence="2">The sequence shown here is derived from an EMBL/GenBank/DDBJ whole genome shotgun (WGS) entry which is preliminary data.</text>
</comment>
<dbReference type="PANTHER" id="PTHR44329:SF214">
    <property type="entry name" value="PROTEIN KINASE DOMAIN-CONTAINING PROTEIN"/>
    <property type="match status" value="1"/>
</dbReference>
<feature type="compositionally biased region" description="Pro residues" evidence="1">
    <location>
        <begin position="928"/>
        <end position="937"/>
    </location>
</feature>
<dbReference type="PANTHER" id="PTHR44329">
    <property type="entry name" value="SERINE/THREONINE-PROTEIN KINASE TNNI3K-RELATED"/>
    <property type="match status" value="1"/>
</dbReference>
<dbReference type="STRING" id="33097.A0A150G0C4"/>
<keyword evidence="3" id="KW-1185">Reference proteome</keyword>
<dbReference type="AlphaFoldDB" id="A0A150G0C4"/>
<dbReference type="OrthoDB" id="541793at2759"/>
<accession>A0A150G0C4</accession>
<evidence type="ECO:0008006" key="4">
    <source>
        <dbReference type="Google" id="ProtNLM"/>
    </source>
</evidence>
<dbReference type="InterPro" id="IPR011009">
    <property type="entry name" value="Kinase-like_dom_sf"/>
</dbReference>
<evidence type="ECO:0000256" key="1">
    <source>
        <dbReference type="SAM" id="MobiDB-lite"/>
    </source>
</evidence>
<name>A0A150G0C4_GONPE</name>
<feature type="region of interest" description="Disordered" evidence="1">
    <location>
        <begin position="1147"/>
        <end position="1177"/>
    </location>
</feature>
<feature type="compositionally biased region" description="Low complexity" evidence="1">
    <location>
        <begin position="1167"/>
        <end position="1177"/>
    </location>
</feature>
<proteinExistence type="predicted"/>
<evidence type="ECO:0000313" key="3">
    <source>
        <dbReference type="Proteomes" id="UP000075714"/>
    </source>
</evidence>
<feature type="region of interest" description="Disordered" evidence="1">
    <location>
        <begin position="918"/>
        <end position="956"/>
    </location>
</feature>
<dbReference type="Gene3D" id="3.30.200.20">
    <property type="entry name" value="Phosphorylase Kinase, domain 1"/>
    <property type="match status" value="1"/>
</dbReference>
<gene>
    <name evidence="2" type="ORF">GPECTOR_95g683</name>
</gene>
<dbReference type="EMBL" id="LSYV01000096">
    <property type="protein sequence ID" value="KXZ43294.1"/>
    <property type="molecule type" value="Genomic_DNA"/>
</dbReference>
<dbReference type="Proteomes" id="UP000075714">
    <property type="component" value="Unassembled WGS sequence"/>
</dbReference>
<feature type="region of interest" description="Disordered" evidence="1">
    <location>
        <begin position="588"/>
        <end position="625"/>
    </location>
</feature>
<feature type="region of interest" description="Disordered" evidence="1">
    <location>
        <begin position="862"/>
        <end position="886"/>
    </location>
</feature>
<sequence>MCGSQCIFLLAGAGAAALACAGAPLFGLRLGQLLLPNVAYISGASSLSSERGTGGEVDVAGLIAALAEAEGPVPIVFRSSATCVAPATAATAAAASKPGSGSGVAAPAAPTSRRHYVAVGIPAGTSLVGMLLLSATGPRCPPAWQPESLHTLAALLAPLLRKPQVPLARRSLAELLVGLHHRTSWCMRVAGAAADLLAASVRVALTPRVALLRSDGSAAAVFSVGAAIDCGGGGGTSVCRRRSTEVMVVDGSGCGAISRAAEFFMTGQPGMERESMGPPAVASVGCGNANANAHARKSLGERLLSLYPGGGAAAAAGCGMSHGTAGTAGAGAGLAIGADPAGCRGQSLPLQHTLLSEALARGGGAGLCIADCNAYVQDSKAYPRDLALFRGAAPAQSLALATGCHEGRPLLALYATYSSVLPQALLQTAVQELGQLLRALTPAVAALLLAPEGPCADEWRYLHDDLLSAAALAGERGGHGGSSRPGRSSGAGKATAAAIAAVTAAAVTPTATATAAGGGLTRSEVKVSAPGNAEGPGTPQRLSPAAPTLAAALSTASGGVVVAAATATVMSPRDGTAASRIGAFFRRSKAGQSDNKQEAAAAGVAAQQQQQQRQPSGGGGGTAAAVASARSSAAGEVPARVVTPAELVTVMNAAAAALSGADADADCKRLAAFVDGGPVSGADGGGAAAAAVVSGGGGGTPGRGGGAVVRGTMPYTGRTSFSLEAAGSPRGGVRLAPLISTLHERLKTAQAEQLTTSSRAASRLQDLESLRIQERVGKGGYGSVYRGTYHGGEVAIKVVEDPATSLHLSSSLAGGAGSTALRAKHLHDAIELVASVSMSHPNIVQLITYFVDVRTAPVSSGITPGLRRGGGGGARDGGGGGGHDDADTFLWPAGGGACERDCGDGGCDCGSADDGECCEEAEDGEPAYPGPSSPLPPLQLVHCGSEGPDSSHSSFTSREGNEAIVLVMLVAELEALLLESNAAASRAAAGARRKPPAKCATETAIRSLRERPPAANPASASPAAAAPAVYPGGGGVAVGGGGGGPMTVGQAVGVAAASQGAAAAANRSADGRQPARELSYYLYQPPQALYQPSGVGARAAQPWLTTTAAAAAPYGLAVPPTAAANGGRAVAAAAAGAPTTGVAAHAAGQRQGGGMRMSSLLAGNRRPTQGPGQAQGAATPAAVALAAPPAGVLLPAPSSSAAAGVALPAAGMGELFIYSRAATAPNAVTAATPAATATAAAAEPIASAAGAR</sequence>
<dbReference type="GO" id="GO:0004674">
    <property type="term" value="F:protein serine/threonine kinase activity"/>
    <property type="evidence" value="ECO:0007669"/>
    <property type="project" value="TreeGrafter"/>
</dbReference>
<organism evidence="2 3">
    <name type="scientific">Gonium pectorale</name>
    <name type="common">Green alga</name>
    <dbReference type="NCBI Taxonomy" id="33097"/>
    <lineage>
        <taxon>Eukaryota</taxon>
        <taxon>Viridiplantae</taxon>
        <taxon>Chlorophyta</taxon>
        <taxon>core chlorophytes</taxon>
        <taxon>Chlorophyceae</taxon>
        <taxon>CS clade</taxon>
        <taxon>Chlamydomonadales</taxon>
        <taxon>Volvocaceae</taxon>
        <taxon>Gonium</taxon>
    </lineage>
</organism>
<reference evidence="3" key="1">
    <citation type="journal article" date="2016" name="Nat. Commun.">
        <title>The Gonium pectorale genome demonstrates co-option of cell cycle regulation during the evolution of multicellularity.</title>
        <authorList>
            <person name="Hanschen E.R."/>
            <person name="Marriage T.N."/>
            <person name="Ferris P.J."/>
            <person name="Hamaji T."/>
            <person name="Toyoda A."/>
            <person name="Fujiyama A."/>
            <person name="Neme R."/>
            <person name="Noguchi H."/>
            <person name="Minakuchi Y."/>
            <person name="Suzuki M."/>
            <person name="Kawai-Toyooka H."/>
            <person name="Smith D.R."/>
            <person name="Sparks H."/>
            <person name="Anderson J."/>
            <person name="Bakaric R."/>
            <person name="Luria V."/>
            <person name="Karger A."/>
            <person name="Kirschner M.W."/>
            <person name="Durand P.M."/>
            <person name="Michod R.E."/>
            <person name="Nozaki H."/>
            <person name="Olson B.J."/>
        </authorList>
    </citation>
    <scope>NUCLEOTIDE SEQUENCE [LARGE SCALE GENOMIC DNA]</scope>
    <source>
        <strain evidence="3">NIES-2863</strain>
    </source>
</reference>
<feature type="compositionally biased region" description="Low complexity" evidence="1">
    <location>
        <begin position="599"/>
        <end position="615"/>
    </location>
</feature>
<dbReference type="InterPro" id="IPR051681">
    <property type="entry name" value="Ser/Thr_Kinases-Pseudokinases"/>
</dbReference>
<dbReference type="SUPFAM" id="SSF56112">
    <property type="entry name" value="Protein kinase-like (PK-like)"/>
    <property type="match status" value="1"/>
</dbReference>
<feature type="compositionally biased region" description="Gly residues" evidence="1">
    <location>
        <begin position="867"/>
        <end position="881"/>
    </location>
</feature>
<evidence type="ECO:0000313" key="2">
    <source>
        <dbReference type="EMBL" id="KXZ43294.1"/>
    </source>
</evidence>
<protein>
    <recommendedName>
        <fullName evidence="4">Protein kinase domain-containing protein</fullName>
    </recommendedName>
</protein>